<dbReference type="SUPFAM" id="SSF48726">
    <property type="entry name" value="Immunoglobulin"/>
    <property type="match status" value="4"/>
</dbReference>
<dbReference type="InterPro" id="IPR007110">
    <property type="entry name" value="Ig-like_dom"/>
</dbReference>
<evidence type="ECO:0000256" key="5">
    <source>
        <dbReference type="ARBA" id="ARBA00023157"/>
    </source>
</evidence>
<dbReference type="PANTHER" id="PTHR24416">
    <property type="entry name" value="TYROSINE-PROTEIN KINASE RECEPTOR"/>
    <property type="match status" value="1"/>
</dbReference>
<feature type="transmembrane region" description="Helical" evidence="9">
    <location>
        <begin position="12"/>
        <end position="31"/>
    </location>
</feature>
<keyword evidence="4 9" id="KW-0472">Membrane</keyword>
<dbReference type="SMART" id="SM00219">
    <property type="entry name" value="TyrKc"/>
    <property type="match status" value="1"/>
</dbReference>
<dbReference type="Gene3D" id="3.30.200.20">
    <property type="entry name" value="Phosphorylase Kinase, domain 1"/>
    <property type="match status" value="1"/>
</dbReference>
<comment type="subcellular location">
    <subcellularLocation>
        <location evidence="1">Membrane</location>
        <topology evidence="1">Single-pass membrane protein</topology>
    </subcellularLocation>
</comment>
<feature type="domain" description="Ig-like" evidence="11">
    <location>
        <begin position="134"/>
        <end position="232"/>
    </location>
</feature>
<evidence type="ECO:0000256" key="3">
    <source>
        <dbReference type="ARBA" id="ARBA00022989"/>
    </source>
</evidence>
<evidence type="ECO:0000256" key="8">
    <source>
        <dbReference type="ARBA" id="ARBA00023319"/>
    </source>
</evidence>
<evidence type="ECO:0000259" key="10">
    <source>
        <dbReference type="PROSITE" id="PS50011"/>
    </source>
</evidence>
<keyword evidence="6 13" id="KW-0675">Receptor</keyword>
<dbReference type="InterPro" id="IPR003599">
    <property type="entry name" value="Ig_sub"/>
</dbReference>
<dbReference type="Proteomes" id="UP001652625">
    <property type="component" value="Chromosome 12"/>
</dbReference>
<dbReference type="InterPro" id="IPR020635">
    <property type="entry name" value="Tyr_kinase_cat_dom"/>
</dbReference>
<keyword evidence="7" id="KW-0325">Glycoprotein</keyword>
<dbReference type="Gene3D" id="1.10.510.10">
    <property type="entry name" value="Transferase(Phosphotransferase) domain 1"/>
    <property type="match status" value="1"/>
</dbReference>
<proteinExistence type="predicted"/>
<dbReference type="PROSITE" id="PS00109">
    <property type="entry name" value="PROTEIN_KINASE_TYR"/>
    <property type="match status" value="1"/>
</dbReference>
<dbReference type="SUPFAM" id="SSF56112">
    <property type="entry name" value="Protein kinase-like (PK-like)"/>
    <property type="match status" value="1"/>
</dbReference>
<evidence type="ECO:0000259" key="11">
    <source>
        <dbReference type="PROSITE" id="PS50835"/>
    </source>
</evidence>
<sequence>MRYLDNGQLKIMLLMKIVLLKFVLINVFNIADALQFIAKPFSGGLRNVNKDDNITISCLTDDSSASVTLLVGKQTIQEKFINRHFKIDGQVFQLYGIISSDWSTYQCVARAEDKVLVLELGALIVNPAPCYILPDLQRFGKTMNYNVELEYELFDEIVIVCSTPGASGDKNILTWVNNISSGLKQTVLRDDSFQTTPIDRLQLKISNASITDEGEYICKRSYCNMTSSRSIKLKYKKPYKPIISVSYSGKPQKSKSIKIQCLVDSSPLSTIEWYSGDSLLLVCKSSKKPYTNLQIPCEYTIQNFDSDSNFTCIAKNAAGNSSQSLTIYVLVPPHIYPSKAESQRFECTVTQGNPLPFIYWERKVISCKNSCESQWVNISSENVKVVPPTYEPSFHSALIFQSSFKEMGPMRCHAYNSEGNSSAVISFHPEKESFSTIGIICGFLVIIFIFLIIIFLYKRYTNKKFALFMEPNPKFKFDPYRTLFEQSIELPYDLSWEFPRHRLDFVRVIGSGAFGQVWFAHARGILALCPRDKSASAARQRAKLYFNTKVPKSLTKLFSNGSMCDHDTFVAVKTLKSSPSNVEYRDLASEIKVLIHLGEHPNIVNLLGSCTKDGRLCAIMEYCPHGNLVGFLRPRRHVFSLQWEKQALNYDEDFCWLDAATAAFQIASGMLFLSEKKLVHRDLAARNVLVGPDYVMKLADFGLARDIYLSGVYIKESSGILPVKWMAPESLFDKIYSIKSDVWSFGIVLWEICTMGGSPYPGLPTEDLFEYLTAGKRMSQPVTCPDELYEIMVQCWQERSEERPWFHEIVSQLQRIIEFKNGLSNNLAAFDRIQSVSDETDYLVPLSPLKKKKSTDVIFVKKESLKTKIDCVFNFPPIEDNNDKNGNSCNKEQLAPVNEVGYIGLRMESAVSENV</sequence>
<gene>
    <name evidence="13" type="primary">LOC100202816</name>
</gene>
<dbReference type="PROSITE" id="PS50835">
    <property type="entry name" value="IG_LIKE"/>
    <property type="match status" value="2"/>
</dbReference>
<evidence type="ECO:0000256" key="2">
    <source>
        <dbReference type="ARBA" id="ARBA00022692"/>
    </source>
</evidence>
<dbReference type="PRINTS" id="PR00109">
    <property type="entry name" value="TYRKINASE"/>
</dbReference>
<evidence type="ECO:0000256" key="7">
    <source>
        <dbReference type="ARBA" id="ARBA00023180"/>
    </source>
</evidence>
<reference evidence="13" key="1">
    <citation type="submission" date="2025-08" db="UniProtKB">
        <authorList>
            <consortium name="RefSeq"/>
        </authorList>
    </citation>
    <scope>IDENTIFICATION</scope>
</reference>
<dbReference type="InterPro" id="IPR011009">
    <property type="entry name" value="Kinase-like_dom_sf"/>
</dbReference>
<dbReference type="PROSITE" id="PS50011">
    <property type="entry name" value="PROTEIN_KINASE_DOM"/>
    <property type="match status" value="1"/>
</dbReference>
<evidence type="ECO:0000256" key="9">
    <source>
        <dbReference type="SAM" id="Phobius"/>
    </source>
</evidence>
<evidence type="ECO:0000256" key="1">
    <source>
        <dbReference type="ARBA" id="ARBA00004167"/>
    </source>
</evidence>
<dbReference type="Pfam" id="PF07714">
    <property type="entry name" value="PK_Tyr_Ser-Thr"/>
    <property type="match status" value="1"/>
</dbReference>
<evidence type="ECO:0000313" key="13">
    <source>
        <dbReference type="RefSeq" id="XP_065669121.1"/>
    </source>
</evidence>
<feature type="domain" description="Ig-like" evidence="11">
    <location>
        <begin position="241"/>
        <end position="326"/>
    </location>
</feature>
<dbReference type="InterPro" id="IPR036179">
    <property type="entry name" value="Ig-like_dom_sf"/>
</dbReference>
<dbReference type="RefSeq" id="XP_065669121.1">
    <property type="nucleotide sequence ID" value="XM_065813049.1"/>
</dbReference>
<dbReference type="InterPro" id="IPR050122">
    <property type="entry name" value="RTK"/>
</dbReference>
<keyword evidence="3 9" id="KW-1133">Transmembrane helix</keyword>
<dbReference type="InterPro" id="IPR001245">
    <property type="entry name" value="Ser-Thr/Tyr_kinase_cat_dom"/>
</dbReference>
<evidence type="ECO:0000256" key="6">
    <source>
        <dbReference type="ARBA" id="ARBA00023170"/>
    </source>
</evidence>
<organism evidence="12 13">
    <name type="scientific">Hydra vulgaris</name>
    <name type="common">Hydra</name>
    <name type="synonym">Hydra attenuata</name>
    <dbReference type="NCBI Taxonomy" id="6087"/>
    <lineage>
        <taxon>Eukaryota</taxon>
        <taxon>Metazoa</taxon>
        <taxon>Cnidaria</taxon>
        <taxon>Hydrozoa</taxon>
        <taxon>Hydroidolina</taxon>
        <taxon>Anthoathecata</taxon>
        <taxon>Aplanulata</taxon>
        <taxon>Hydridae</taxon>
        <taxon>Hydra</taxon>
    </lineage>
</organism>
<name>A0ABM4D4C2_HYDVU</name>
<evidence type="ECO:0000256" key="4">
    <source>
        <dbReference type="ARBA" id="ARBA00023136"/>
    </source>
</evidence>
<dbReference type="InterPro" id="IPR013783">
    <property type="entry name" value="Ig-like_fold"/>
</dbReference>
<keyword evidence="2 9" id="KW-0812">Transmembrane</keyword>
<keyword evidence="12" id="KW-1185">Reference proteome</keyword>
<feature type="domain" description="Protein kinase" evidence="10">
    <location>
        <begin position="503"/>
        <end position="817"/>
    </location>
</feature>
<keyword evidence="5" id="KW-1015">Disulfide bond</keyword>
<dbReference type="SMART" id="SM00409">
    <property type="entry name" value="IG"/>
    <property type="match status" value="3"/>
</dbReference>
<dbReference type="GeneID" id="100202816"/>
<keyword evidence="8" id="KW-0393">Immunoglobulin domain</keyword>
<feature type="transmembrane region" description="Helical" evidence="9">
    <location>
        <begin position="434"/>
        <end position="457"/>
    </location>
</feature>
<dbReference type="InterPro" id="IPR008266">
    <property type="entry name" value="Tyr_kinase_AS"/>
</dbReference>
<protein>
    <submittedName>
        <fullName evidence="13">Platelet-derived growth factor receptor alpha isoform X4</fullName>
    </submittedName>
</protein>
<evidence type="ECO:0000313" key="12">
    <source>
        <dbReference type="Proteomes" id="UP001652625"/>
    </source>
</evidence>
<dbReference type="PANTHER" id="PTHR24416:SF600">
    <property type="entry name" value="PDGF- AND VEGF-RECEPTOR RELATED, ISOFORM J"/>
    <property type="match status" value="1"/>
</dbReference>
<accession>A0ABM4D4C2</accession>
<dbReference type="Gene3D" id="2.60.40.10">
    <property type="entry name" value="Immunoglobulins"/>
    <property type="match status" value="2"/>
</dbReference>
<dbReference type="InterPro" id="IPR000719">
    <property type="entry name" value="Prot_kinase_dom"/>
</dbReference>
<dbReference type="CDD" id="cd00192">
    <property type="entry name" value="PTKc"/>
    <property type="match status" value="1"/>
</dbReference>
<dbReference type="PIRSF" id="PIRSF000615">
    <property type="entry name" value="TyrPK_CSF1-R"/>
    <property type="match status" value="1"/>
</dbReference>